<dbReference type="Gene3D" id="3.90.550.10">
    <property type="entry name" value="Spore Coat Polysaccharide Biosynthesis Protein SpsA, Chain A"/>
    <property type="match status" value="1"/>
</dbReference>
<dbReference type="Proteomes" id="UP001610063">
    <property type="component" value="Unassembled WGS sequence"/>
</dbReference>
<dbReference type="InterPro" id="IPR029044">
    <property type="entry name" value="Nucleotide-diphossugar_trans"/>
</dbReference>
<dbReference type="InterPro" id="IPR018641">
    <property type="entry name" value="Trfase_1_rSAM/seldom-assoc"/>
</dbReference>
<dbReference type="Pfam" id="PF09837">
    <property type="entry name" value="DUF2064"/>
    <property type="match status" value="1"/>
</dbReference>
<dbReference type="RefSeq" id="WP_395418256.1">
    <property type="nucleotide sequence ID" value="NZ_JBIPKE010000019.1"/>
</dbReference>
<gene>
    <name evidence="1" type="ORF">ACHKAR_15325</name>
</gene>
<dbReference type="SUPFAM" id="SSF53448">
    <property type="entry name" value="Nucleotide-diphospho-sugar transferases"/>
    <property type="match status" value="1"/>
</dbReference>
<proteinExistence type="predicted"/>
<organism evidence="1 2">
    <name type="scientific">Marinoscillum luteum</name>
    <dbReference type="NCBI Taxonomy" id="861051"/>
    <lineage>
        <taxon>Bacteria</taxon>
        <taxon>Pseudomonadati</taxon>
        <taxon>Bacteroidota</taxon>
        <taxon>Cytophagia</taxon>
        <taxon>Cytophagales</taxon>
        <taxon>Reichenbachiellaceae</taxon>
        <taxon>Marinoscillum</taxon>
    </lineage>
</organism>
<evidence type="ECO:0000313" key="2">
    <source>
        <dbReference type="Proteomes" id="UP001610063"/>
    </source>
</evidence>
<accession>A0ABW7NB18</accession>
<sequence>MKTSTAILLFTRREKDEIRSKSLHPTPKVIRYFQNRTRNLISKTNLPVFEKVDMEPTQGPIEVRFFLAIKEVFDQGFENVIVVGNDCPQLKSADLTLANELLLSRDLVIGPDSHGGAYLIGISKKIFHKDWLVNLPWHTNRFCEVLSSVSENVAHLEQLSDINRPEDFVEVLKTKIRRSILLPLLHLLGQIFLPAVWSFSCKPLLLVANLPLRAPPSH</sequence>
<dbReference type="EMBL" id="JBIPKE010000019">
    <property type="protein sequence ID" value="MFH6984826.1"/>
    <property type="molecule type" value="Genomic_DNA"/>
</dbReference>
<keyword evidence="2" id="KW-1185">Reference proteome</keyword>
<name>A0ABW7NB18_9BACT</name>
<evidence type="ECO:0000313" key="1">
    <source>
        <dbReference type="EMBL" id="MFH6984826.1"/>
    </source>
</evidence>
<dbReference type="PANTHER" id="PTHR36529">
    <property type="entry name" value="SLL1095 PROTEIN"/>
    <property type="match status" value="1"/>
</dbReference>
<dbReference type="PANTHER" id="PTHR36529:SF1">
    <property type="entry name" value="GLYCOSYLTRANSFERASE"/>
    <property type="match status" value="1"/>
</dbReference>
<reference evidence="1 2" key="1">
    <citation type="journal article" date="2013" name="Int. J. Syst. Evol. Microbiol.">
        <title>Marinoscillum luteum sp. nov., isolated from marine sediment.</title>
        <authorList>
            <person name="Cha I.T."/>
            <person name="Park S.J."/>
            <person name="Kim S.J."/>
            <person name="Kim J.G."/>
            <person name="Jung M.Y."/>
            <person name="Shin K.S."/>
            <person name="Kwon K.K."/>
            <person name="Yang S.H."/>
            <person name="Seo Y.S."/>
            <person name="Rhee S.K."/>
        </authorList>
    </citation>
    <scope>NUCLEOTIDE SEQUENCE [LARGE SCALE GENOMIC DNA]</scope>
    <source>
        <strain evidence="1 2">KCTC 23939</strain>
    </source>
</reference>
<protein>
    <submittedName>
        <fullName evidence="1">DUF2064 domain-containing protein</fullName>
    </submittedName>
</protein>
<comment type="caution">
    <text evidence="1">The sequence shown here is derived from an EMBL/GenBank/DDBJ whole genome shotgun (WGS) entry which is preliminary data.</text>
</comment>